<proteinExistence type="predicted"/>
<sequence length="135" mass="15360">MNGSKQMMVGMKAKSTNDIICIPNDCSKTCYIPARDLQSISQATLNKYQNQTWSIFYQFTKSFDIWCMEMDNGSDWKKSKCNCPGFFKNYICKHVAGMAIRLKHCKPPPSAKTVPIGERRKRGRPVKAKSALLVQ</sequence>
<dbReference type="Pfam" id="PF04434">
    <property type="entry name" value="SWIM"/>
    <property type="match status" value="1"/>
</dbReference>
<reference evidence="4" key="1">
    <citation type="submission" date="2021-02" db="EMBL/GenBank/DDBJ databases">
        <authorList>
            <person name="Nowell W R."/>
        </authorList>
    </citation>
    <scope>NUCLEOTIDE SEQUENCE</scope>
</reference>
<accession>A0A820FZU5</accession>
<evidence type="ECO:0000313" key="4">
    <source>
        <dbReference type="EMBL" id="CAF4272471.1"/>
    </source>
</evidence>
<protein>
    <recommendedName>
        <fullName evidence="3">SWIM-type domain-containing protein</fullName>
    </recommendedName>
</protein>
<dbReference type="EMBL" id="CAJOBD010027644">
    <property type="protein sequence ID" value="CAF4272471.1"/>
    <property type="molecule type" value="Genomic_DNA"/>
</dbReference>
<feature type="region of interest" description="Disordered" evidence="2">
    <location>
        <begin position="111"/>
        <end position="135"/>
    </location>
</feature>
<dbReference type="GO" id="GO:0008270">
    <property type="term" value="F:zinc ion binding"/>
    <property type="evidence" value="ECO:0007669"/>
    <property type="project" value="UniProtKB-KW"/>
</dbReference>
<evidence type="ECO:0000259" key="3">
    <source>
        <dbReference type="PROSITE" id="PS50966"/>
    </source>
</evidence>
<evidence type="ECO:0000256" key="2">
    <source>
        <dbReference type="SAM" id="MobiDB-lite"/>
    </source>
</evidence>
<gene>
    <name evidence="4" type="ORF">JBS370_LOCUS39481</name>
</gene>
<organism evidence="4 5">
    <name type="scientific">Rotaria sordida</name>
    <dbReference type="NCBI Taxonomy" id="392033"/>
    <lineage>
        <taxon>Eukaryota</taxon>
        <taxon>Metazoa</taxon>
        <taxon>Spiralia</taxon>
        <taxon>Gnathifera</taxon>
        <taxon>Rotifera</taxon>
        <taxon>Eurotatoria</taxon>
        <taxon>Bdelloidea</taxon>
        <taxon>Philodinida</taxon>
        <taxon>Philodinidae</taxon>
        <taxon>Rotaria</taxon>
    </lineage>
</organism>
<keyword evidence="1" id="KW-0862">Zinc</keyword>
<dbReference type="InterPro" id="IPR007527">
    <property type="entry name" value="Znf_SWIM"/>
</dbReference>
<dbReference type="PROSITE" id="PS50966">
    <property type="entry name" value="ZF_SWIM"/>
    <property type="match status" value="1"/>
</dbReference>
<feature type="domain" description="SWIM-type" evidence="3">
    <location>
        <begin position="66"/>
        <end position="103"/>
    </location>
</feature>
<comment type="caution">
    <text evidence="4">The sequence shown here is derived from an EMBL/GenBank/DDBJ whole genome shotgun (WGS) entry which is preliminary data.</text>
</comment>
<keyword evidence="1" id="KW-0863">Zinc-finger</keyword>
<evidence type="ECO:0000256" key="1">
    <source>
        <dbReference type="PROSITE-ProRule" id="PRU00325"/>
    </source>
</evidence>
<dbReference type="Proteomes" id="UP000663836">
    <property type="component" value="Unassembled WGS sequence"/>
</dbReference>
<name>A0A820FZU5_9BILA</name>
<keyword evidence="1" id="KW-0479">Metal-binding</keyword>
<dbReference type="AlphaFoldDB" id="A0A820FZU5"/>
<evidence type="ECO:0000313" key="5">
    <source>
        <dbReference type="Proteomes" id="UP000663836"/>
    </source>
</evidence>